<accession>A0A2S2NFD3</accession>
<proteinExistence type="predicted"/>
<sequence>MKLDNKLTYLNDNMIDIQKTINDILRNIEDIGATKIKNIHILSYKQNYAKFLDAVKKGHYRLLIKNELKMDDEFSDEWKKNSDLISVVEALKNDFPYLDFQITRLLYILKSIEKES</sequence>
<gene>
    <name evidence="1" type="ORF">g.139892</name>
</gene>
<protein>
    <submittedName>
        <fullName evidence="1">Uncharacterized protein</fullName>
    </submittedName>
</protein>
<dbReference type="AlphaFoldDB" id="A0A2S2NFD3"/>
<dbReference type="EMBL" id="GGMR01002867">
    <property type="protein sequence ID" value="MBY15486.1"/>
    <property type="molecule type" value="Transcribed_RNA"/>
</dbReference>
<reference evidence="1" key="1">
    <citation type="submission" date="2018-04" db="EMBL/GenBank/DDBJ databases">
        <title>Transcriptome of Schizaphis graminum biotype I.</title>
        <authorList>
            <person name="Scully E.D."/>
            <person name="Geib S.M."/>
            <person name="Palmer N.A."/>
            <person name="Koch K."/>
            <person name="Bradshaw J."/>
            <person name="Heng-Moss T."/>
            <person name="Sarath G."/>
        </authorList>
    </citation>
    <scope>NUCLEOTIDE SEQUENCE</scope>
</reference>
<name>A0A2S2NFD3_SCHGA</name>
<organism evidence="1">
    <name type="scientific">Schizaphis graminum</name>
    <name type="common">Green bug aphid</name>
    <dbReference type="NCBI Taxonomy" id="13262"/>
    <lineage>
        <taxon>Eukaryota</taxon>
        <taxon>Metazoa</taxon>
        <taxon>Ecdysozoa</taxon>
        <taxon>Arthropoda</taxon>
        <taxon>Hexapoda</taxon>
        <taxon>Insecta</taxon>
        <taxon>Pterygota</taxon>
        <taxon>Neoptera</taxon>
        <taxon>Paraneoptera</taxon>
        <taxon>Hemiptera</taxon>
        <taxon>Sternorrhyncha</taxon>
        <taxon>Aphidomorpha</taxon>
        <taxon>Aphidoidea</taxon>
        <taxon>Aphididae</taxon>
        <taxon>Aphidini</taxon>
        <taxon>Schizaphis</taxon>
    </lineage>
</organism>
<evidence type="ECO:0000313" key="1">
    <source>
        <dbReference type="EMBL" id="MBY15486.1"/>
    </source>
</evidence>